<gene>
    <name evidence="1" type="ORF">RF11_12085</name>
</gene>
<organism evidence="1 2">
    <name type="scientific">Thelohanellus kitauei</name>
    <name type="common">Myxosporean</name>
    <dbReference type="NCBI Taxonomy" id="669202"/>
    <lineage>
        <taxon>Eukaryota</taxon>
        <taxon>Metazoa</taxon>
        <taxon>Cnidaria</taxon>
        <taxon>Myxozoa</taxon>
        <taxon>Myxosporea</taxon>
        <taxon>Bivalvulida</taxon>
        <taxon>Platysporina</taxon>
        <taxon>Myxobolidae</taxon>
        <taxon>Thelohanellus</taxon>
    </lineage>
</organism>
<proteinExistence type="predicted"/>
<protein>
    <submittedName>
        <fullName evidence="1">Uncharacterized protein</fullName>
    </submittedName>
</protein>
<evidence type="ECO:0000313" key="1">
    <source>
        <dbReference type="EMBL" id="KII65179.1"/>
    </source>
</evidence>
<name>A0A0C2IIM9_THEKT</name>
<dbReference type="EMBL" id="JWZT01003972">
    <property type="protein sequence ID" value="KII65179.1"/>
    <property type="molecule type" value="Genomic_DNA"/>
</dbReference>
<comment type="caution">
    <text evidence="1">The sequence shown here is derived from an EMBL/GenBank/DDBJ whole genome shotgun (WGS) entry which is preliminary data.</text>
</comment>
<dbReference type="OrthoDB" id="10633512at2759"/>
<accession>A0A0C2IIM9</accession>
<evidence type="ECO:0000313" key="2">
    <source>
        <dbReference type="Proteomes" id="UP000031668"/>
    </source>
</evidence>
<dbReference type="Proteomes" id="UP000031668">
    <property type="component" value="Unassembled WGS sequence"/>
</dbReference>
<reference evidence="1 2" key="1">
    <citation type="journal article" date="2014" name="Genome Biol. Evol.">
        <title>The genome of the myxosporean Thelohanellus kitauei shows adaptations to nutrient acquisition within its fish host.</title>
        <authorList>
            <person name="Yang Y."/>
            <person name="Xiong J."/>
            <person name="Zhou Z."/>
            <person name="Huo F."/>
            <person name="Miao W."/>
            <person name="Ran C."/>
            <person name="Liu Y."/>
            <person name="Zhang J."/>
            <person name="Feng J."/>
            <person name="Wang M."/>
            <person name="Wang M."/>
            <person name="Wang L."/>
            <person name="Yao B."/>
        </authorList>
    </citation>
    <scope>NUCLEOTIDE SEQUENCE [LARGE SCALE GENOMIC DNA]</scope>
    <source>
        <strain evidence="1">Wuqing</strain>
    </source>
</reference>
<dbReference type="AlphaFoldDB" id="A0A0C2IIM9"/>
<sequence>MIRGSSNSESKDENLIDLDTRIDVKLLNKLRNKKSLIYNSDRALSTISYIQKVLSLDTDNVVKIITDVKSLINKEIKLKEQLLANQINLQRLETALWKRNLVEKNSNSTNPTNIKTIEEELENSKNRLWAIKQIEWIITQIETVKYFVKMKQNAKDGKELKKELEQIKSSG</sequence>
<keyword evidence="2" id="KW-1185">Reference proteome</keyword>